<feature type="compositionally biased region" description="Basic and acidic residues" evidence="1">
    <location>
        <begin position="722"/>
        <end position="737"/>
    </location>
</feature>
<evidence type="ECO:0000313" key="3">
    <source>
        <dbReference type="Proteomes" id="UP000264820"/>
    </source>
</evidence>
<dbReference type="GO" id="GO:2000042">
    <property type="term" value="P:negative regulation of double-strand break repair via homologous recombination"/>
    <property type="evidence" value="ECO:0007669"/>
    <property type="project" value="TreeGrafter"/>
</dbReference>
<dbReference type="Ensembl" id="ENSHCOT00000009566.1">
    <property type="protein sequence ID" value="ENSHCOP00000019109.1"/>
    <property type="gene ID" value="ENSHCOG00000004192.1"/>
</dbReference>
<feature type="compositionally biased region" description="Low complexity" evidence="1">
    <location>
        <begin position="501"/>
        <end position="510"/>
    </location>
</feature>
<proteinExistence type="predicted"/>
<dbReference type="Proteomes" id="UP000264820">
    <property type="component" value="Unplaced"/>
</dbReference>
<name>A0A3Q2YKY3_HIPCM</name>
<dbReference type="PANTHER" id="PTHR28450:SF1">
    <property type="entry name" value="FANCONI ANEMIA GROUP B PROTEIN"/>
    <property type="match status" value="1"/>
</dbReference>
<keyword evidence="3" id="KW-1185">Reference proteome</keyword>
<dbReference type="PANTHER" id="PTHR28450">
    <property type="entry name" value="FANCONI ANEMIA GROUP B PROTEIN"/>
    <property type="match status" value="1"/>
</dbReference>
<sequence>LACSRRVAISTSNQLSFCGKIITFNHALSDNRVISELTCRGFSFQPEQAVFLQTSQGAAVISHQSAARVDAFIKSKSVLCVHSRTTAPCVLVAKKNKKADFFLYKLFTLSGASQLEPCVEFSLPYKPSGDVCILQGPTVLWTHADAVFHASSDSGGIKRVPLQLSHCLIGELPLHKRQVFILGQQQCSTQQTVAYLLGSGLTFDGAVILPPPYICITKCISVLSAHQAGSLLRCTVLAATSNQQLIYLENGVVEDTCALPFEKPEDIQVVYTGRNGVIFVISFDGGHVCAVWKDTFQVPAQWSNVFSVHVDDYLGCGTEQILLIFKDDCVSGQPLEHFIITDLCGISFSVRKTESVIATPPPPANQLLTIQALESRLQSGLSVLQELQGEVRVKDRVVQQSVRALTDVVHHREPKLTQPEQEALVALWESDDESKDEAADDETQAVPARSLALYYFCSRPAVGTSLSILTEAGHGSTPAVIQTQSQALWLPALGPSPSASSFSAATFPEPAAKRSKRHDAGGPNDFNTARLAVTAVTRLAPLLNSGCVKCNVMLHYAPRRDASVLAGVPTPIVYHCGQLTVDIHADFKIQLLNNPELKTDEAQEDLLCLLAVLDHWVFRIDSPNHSLGDIDGWLQRRVGCKRVEVSPRHRMFASQGLSSLSLLCCQLQMLQHLDVLLGYLPASCSIQPIRGLREEGSSEVLALALEKEVASLREFVSPLLRGEQEGEERATGSKEIPEPGTPEGLQRCRLAWQRDAERSMRNLNPRVDVRRYREFIQKLTDAQLDGDLAALMETQMK</sequence>
<evidence type="ECO:0000313" key="2">
    <source>
        <dbReference type="Ensembl" id="ENSHCOP00000019109.1"/>
    </source>
</evidence>
<accession>A0A3Q2YKY3</accession>
<dbReference type="InterPro" id="IPR033333">
    <property type="entry name" value="FANCB"/>
</dbReference>
<protein>
    <submittedName>
        <fullName evidence="2">FA complementation group B</fullName>
    </submittedName>
</protein>
<dbReference type="GO" id="GO:1905168">
    <property type="term" value="P:positive regulation of double-strand break repair via homologous recombination"/>
    <property type="evidence" value="ECO:0007669"/>
    <property type="project" value="TreeGrafter"/>
</dbReference>
<dbReference type="GO" id="GO:0036297">
    <property type="term" value="P:interstrand cross-link repair"/>
    <property type="evidence" value="ECO:0007669"/>
    <property type="project" value="InterPro"/>
</dbReference>
<evidence type="ECO:0000256" key="1">
    <source>
        <dbReference type="SAM" id="MobiDB-lite"/>
    </source>
</evidence>
<reference evidence="2" key="1">
    <citation type="submission" date="2025-08" db="UniProtKB">
        <authorList>
            <consortium name="Ensembl"/>
        </authorList>
    </citation>
    <scope>IDENTIFICATION</scope>
</reference>
<dbReference type="GO" id="GO:1990414">
    <property type="term" value="P:replication-born double-strand break repair via sister chromatid exchange"/>
    <property type="evidence" value="ECO:0007669"/>
    <property type="project" value="TreeGrafter"/>
</dbReference>
<feature type="region of interest" description="Disordered" evidence="1">
    <location>
        <begin position="501"/>
        <end position="523"/>
    </location>
</feature>
<dbReference type="STRING" id="109280.ENSHCOP00000019109"/>
<feature type="region of interest" description="Disordered" evidence="1">
    <location>
        <begin position="722"/>
        <end position="744"/>
    </location>
</feature>
<dbReference type="GeneTree" id="ENSGT00390000009885"/>
<organism evidence="2 3">
    <name type="scientific">Hippocampus comes</name>
    <name type="common">Tiger tail seahorse</name>
    <dbReference type="NCBI Taxonomy" id="109280"/>
    <lineage>
        <taxon>Eukaryota</taxon>
        <taxon>Metazoa</taxon>
        <taxon>Chordata</taxon>
        <taxon>Craniata</taxon>
        <taxon>Vertebrata</taxon>
        <taxon>Euteleostomi</taxon>
        <taxon>Actinopterygii</taxon>
        <taxon>Neopterygii</taxon>
        <taxon>Teleostei</taxon>
        <taxon>Neoteleostei</taxon>
        <taxon>Acanthomorphata</taxon>
        <taxon>Syngnathiaria</taxon>
        <taxon>Syngnathiformes</taxon>
        <taxon>Syngnathoidei</taxon>
        <taxon>Syngnathidae</taxon>
        <taxon>Hippocampus</taxon>
    </lineage>
</organism>
<dbReference type="AlphaFoldDB" id="A0A3Q2YKY3"/>
<dbReference type="GO" id="GO:0043240">
    <property type="term" value="C:Fanconi anaemia nuclear complex"/>
    <property type="evidence" value="ECO:0007669"/>
    <property type="project" value="InterPro"/>
</dbReference>
<reference evidence="2" key="2">
    <citation type="submission" date="2025-09" db="UniProtKB">
        <authorList>
            <consortium name="Ensembl"/>
        </authorList>
    </citation>
    <scope>IDENTIFICATION</scope>
</reference>